<dbReference type="AlphaFoldDB" id="S2JUF1"/>
<organism evidence="1 2">
    <name type="scientific">Mucor circinelloides f. circinelloides (strain 1006PhL)</name>
    <name type="common">Mucormycosis agent</name>
    <name type="synonym">Calyptromyces circinelloides</name>
    <dbReference type="NCBI Taxonomy" id="1220926"/>
    <lineage>
        <taxon>Eukaryota</taxon>
        <taxon>Fungi</taxon>
        <taxon>Fungi incertae sedis</taxon>
        <taxon>Mucoromycota</taxon>
        <taxon>Mucoromycotina</taxon>
        <taxon>Mucoromycetes</taxon>
        <taxon>Mucorales</taxon>
        <taxon>Mucorineae</taxon>
        <taxon>Mucoraceae</taxon>
        <taxon>Mucor</taxon>
    </lineage>
</organism>
<accession>S2JUF1</accession>
<proteinExistence type="predicted"/>
<dbReference type="VEuPathDB" id="FungiDB:HMPREF1544_01141"/>
<name>S2JUF1_MUCC1</name>
<evidence type="ECO:0000313" key="2">
    <source>
        <dbReference type="Proteomes" id="UP000014254"/>
    </source>
</evidence>
<evidence type="ECO:0000313" key="1">
    <source>
        <dbReference type="EMBL" id="EPB92077.1"/>
    </source>
</evidence>
<dbReference type="Proteomes" id="UP000014254">
    <property type="component" value="Unassembled WGS sequence"/>
</dbReference>
<protein>
    <submittedName>
        <fullName evidence="1">Uncharacterized protein</fullName>
    </submittedName>
</protein>
<sequence length="139" mass="15880">MDERLHIVDRLHVEGDIVVAVEHTDFESWMQLNTTITEGTVATEQSNMDERNPVASDVACKWLQSVLVNLAVSYELIVFSILCEKSNPMLWIRGMTESWQQCFGVSKVYMPFEFINEQSEGLETRDMKVGTVGMNSQEE</sequence>
<dbReference type="EMBL" id="KE123903">
    <property type="protein sequence ID" value="EPB92077.1"/>
    <property type="molecule type" value="Genomic_DNA"/>
</dbReference>
<reference evidence="2" key="1">
    <citation type="submission" date="2013-05" db="EMBL/GenBank/DDBJ databases">
        <title>The Genome sequence of Mucor circinelloides f. circinelloides 1006PhL.</title>
        <authorList>
            <consortium name="The Broad Institute Genomics Platform"/>
            <person name="Cuomo C."/>
            <person name="Earl A."/>
            <person name="Findley K."/>
            <person name="Lee S.C."/>
            <person name="Walker B."/>
            <person name="Young S."/>
            <person name="Zeng Q."/>
            <person name="Gargeya S."/>
            <person name="Fitzgerald M."/>
            <person name="Haas B."/>
            <person name="Abouelleil A."/>
            <person name="Allen A.W."/>
            <person name="Alvarado L."/>
            <person name="Arachchi H.M."/>
            <person name="Berlin A.M."/>
            <person name="Chapman S.B."/>
            <person name="Gainer-Dewar J."/>
            <person name="Goldberg J."/>
            <person name="Griggs A."/>
            <person name="Gujja S."/>
            <person name="Hansen M."/>
            <person name="Howarth C."/>
            <person name="Imamovic A."/>
            <person name="Ireland A."/>
            <person name="Larimer J."/>
            <person name="McCowan C."/>
            <person name="Murphy C."/>
            <person name="Pearson M."/>
            <person name="Poon T.W."/>
            <person name="Priest M."/>
            <person name="Roberts A."/>
            <person name="Saif S."/>
            <person name="Shea T."/>
            <person name="Sisk P."/>
            <person name="Sykes S."/>
            <person name="Wortman J."/>
            <person name="Nusbaum C."/>
            <person name="Birren B."/>
        </authorList>
    </citation>
    <scope>NUCLEOTIDE SEQUENCE [LARGE SCALE GENOMIC DNA]</scope>
    <source>
        <strain evidence="2">1006PhL</strain>
    </source>
</reference>
<dbReference type="OrthoDB" id="2295799at2759"/>
<gene>
    <name evidence="1" type="ORF">HMPREF1544_01141</name>
</gene>
<keyword evidence="2" id="KW-1185">Reference proteome</keyword>
<dbReference type="InParanoid" id="S2JUF1"/>